<dbReference type="EMBL" id="LPLU01000095">
    <property type="protein sequence ID" value="KWK72833.1"/>
    <property type="molecule type" value="Genomic_DNA"/>
</dbReference>
<evidence type="ECO:0000259" key="2">
    <source>
        <dbReference type="Pfam" id="PF05433"/>
    </source>
</evidence>
<organism evidence="3 4">
    <name type="scientific">Burkholderia ubonensis</name>
    <dbReference type="NCBI Taxonomy" id="101571"/>
    <lineage>
        <taxon>Bacteria</taxon>
        <taxon>Pseudomonadati</taxon>
        <taxon>Pseudomonadota</taxon>
        <taxon>Betaproteobacteria</taxon>
        <taxon>Burkholderiales</taxon>
        <taxon>Burkholderiaceae</taxon>
        <taxon>Burkholderia</taxon>
        <taxon>Burkholderia cepacia complex</taxon>
    </lineage>
</organism>
<dbReference type="InterPro" id="IPR008816">
    <property type="entry name" value="Gly_zipper_2TM_dom"/>
</dbReference>
<dbReference type="Proteomes" id="UP000065504">
    <property type="component" value="Unassembled WGS sequence"/>
</dbReference>
<proteinExistence type="predicted"/>
<feature type="domain" description="Glycine zipper 2TM" evidence="2">
    <location>
        <begin position="21"/>
        <end position="58"/>
    </location>
</feature>
<gene>
    <name evidence="3" type="ORF">WM16_17305</name>
</gene>
<feature type="chain" id="PRO_5007127916" evidence="1">
    <location>
        <begin position="19"/>
        <end position="60"/>
    </location>
</feature>
<evidence type="ECO:0000313" key="4">
    <source>
        <dbReference type="Proteomes" id="UP000065504"/>
    </source>
</evidence>
<sequence>MKRVMQILLLSASLLTLAACGTVLGATAGGVAGHELTHGSTAGTIGGAAAGGLIGHALDR</sequence>
<keyword evidence="1" id="KW-0732">Signal</keyword>
<accession>A0A107IX47</accession>
<protein>
    <submittedName>
        <fullName evidence="3">3-hydroxyisobutyrate dehydrogenase</fullName>
    </submittedName>
</protein>
<dbReference type="PROSITE" id="PS51257">
    <property type="entry name" value="PROKAR_LIPOPROTEIN"/>
    <property type="match status" value="1"/>
</dbReference>
<dbReference type="Pfam" id="PF05433">
    <property type="entry name" value="Rick_17kDa_Anti"/>
    <property type="match status" value="1"/>
</dbReference>
<evidence type="ECO:0000256" key="1">
    <source>
        <dbReference type="SAM" id="SignalP"/>
    </source>
</evidence>
<name>A0A107IX47_9BURK</name>
<dbReference type="AlphaFoldDB" id="A0A107IX47"/>
<feature type="signal peptide" evidence="1">
    <location>
        <begin position="1"/>
        <end position="18"/>
    </location>
</feature>
<dbReference type="GO" id="GO:0019867">
    <property type="term" value="C:outer membrane"/>
    <property type="evidence" value="ECO:0007669"/>
    <property type="project" value="InterPro"/>
</dbReference>
<comment type="caution">
    <text evidence="3">The sequence shown here is derived from an EMBL/GenBank/DDBJ whole genome shotgun (WGS) entry which is preliminary data.</text>
</comment>
<evidence type="ECO:0000313" key="3">
    <source>
        <dbReference type="EMBL" id="KWK72833.1"/>
    </source>
</evidence>
<reference evidence="3 4" key="1">
    <citation type="submission" date="2015-11" db="EMBL/GenBank/DDBJ databases">
        <title>Expanding the genomic diversity of Burkholderia species for the development of highly accurate diagnostics.</title>
        <authorList>
            <person name="Sahl J."/>
            <person name="Keim P."/>
            <person name="Wagner D."/>
        </authorList>
    </citation>
    <scope>NUCLEOTIDE SEQUENCE [LARGE SCALE GENOMIC DNA]</scope>
    <source>
        <strain evidence="3 4">MSMB782WGS</strain>
    </source>
</reference>